<name>A0A1N6LWD1_BABMR</name>
<dbReference type="EMBL" id="FO082871">
    <property type="protein sequence ID" value="SIO73181.1"/>
    <property type="molecule type" value="Genomic_DNA"/>
</dbReference>
<evidence type="ECO:0000256" key="2">
    <source>
        <dbReference type="ARBA" id="ARBA00023134"/>
    </source>
</evidence>
<gene>
    <name evidence="4" type="ORF">BMR1_01G00535</name>
</gene>
<dbReference type="PANTHER" id="PTHR45782">
    <property type="entry name" value="MITOCHONDRIAL RIBOSOME-ASSOCIATED GTPASE 1"/>
    <property type="match status" value="1"/>
</dbReference>
<keyword evidence="2" id="KW-0342">GTP-binding</keyword>
<reference evidence="4 5" key="1">
    <citation type="journal article" date="2012" name="Nucleic Acids Res.">
        <title>Sequencing of the smallest Apicomplexan genome from the human pathogen Babesia microti.</title>
        <authorList>
            <person name="Cornillot E."/>
            <person name="Hadj-Kaddour K."/>
            <person name="Dassouli A."/>
            <person name="Noel B."/>
            <person name="Ranwez V."/>
            <person name="Vacherie B."/>
            <person name="Augagneur Y."/>
            <person name="Bres V."/>
            <person name="Duclos A."/>
            <person name="Randazzo S."/>
            <person name="Carcy B."/>
            <person name="Debierre-Grockiego F."/>
            <person name="Delbecq S."/>
            <person name="Moubri-Menage K."/>
            <person name="Shams-Eldin H."/>
            <person name="Usmani-Brown S."/>
            <person name="Bringaud F."/>
            <person name="Wincker P."/>
            <person name="Vivares C.P."/>
            <person name="Schwarz R.T."/>
            <person name="Schetters T.P."/>
            <person name="Krause P.J."/>
            <person name="Gorenflot A."/>
            <person name="Berry V."/>
            <person name="Barbe V."/>
            <person name="Ben Mamoun C."/>
        </authorList>
    </citation>
    <scope>NUCLEOTIDE SEQUENCE [LARGE SCALE GENOMIC DNA]</scope>
    <source>
        <strain evidence="4 5">RI</strain>
    </source>
</reference>
<evidence type="ECO:0000259" key="3">
    <source>
        <dbReference type="Pfam" id="PF01926"/>
    </source>
</evidence>
<dbReference type="GO" id="GO:0003924">
    <property type="term" value="F:GTPase activity"/>
    <property type="evidence" value="ECO:0007669"/>
    <property type="project" value="TreeGrafter"/>
</dbReference>
<dbReference type="OrthoDB" id="269151at2759"/>
<sequence>MDVYDKTHELETIIGECIEGKDISCVKIPLAANYPYVLNDTLTPIQIEQKIGGKLSLSKAGFFKSTKPKQLVLSPKPIMAPWPILALAKDMADRQYYEPAVTKSLAKIEFFNAKKTIGIQSVDDDDDDISKAALGCVKIHWFPRYVGRTMEEISEYMKRVDIIVDVRDARLPYVADDDFMLNVYNNIFTHRPSALVFTHADLASKLGNEDWARYYRIKQHEYAKKFNRNIKDEKQQRFVSPVIFLNARKSDKSIITLQKCLRKLAVRAMEKRSRYGLDARPIRIILVGMPNVGKSALANRLLGRRKATCYDFPGTTRSISWLKLRPEERTEAVYKTFDIIDTPGVLPPNLYKAVKRETKNDMFARLYLGTANENSGSNKARRKKHGLDAEFDILDGNVWLLAAANQIMHGIYDVDSAAEKLLCQIFRVAQLNSDYACLDILRHRYKLDPDEFIGDDCGLGAESYLNEMGIKFGHINNAAMRILTDFRKGYLGRMTLQTPPWQRLVSNC</sequence>
<keyword evidence="1" id="KW-0547">Nucleotide-binding</keyword>
<dbReference type="AlphaFoldDB" id="A0A1N6LWD1"/>
<dbReference type="RefSeq" id="XP_012647187.2">
    <property type="nucleotide sequence ID" value="XM_012791733.2"/>
</dbReference>
<dbReference type="GO" id="GO:0005525">
    <property type="term" value="F:GTP binding"/>
    <property type="evidence" value="ECO:0007669"/>
    <property type="project" value="UniProtKB-KW"/>
</dbReference>
<dbReference type="GO" id="GO:0032543">
    <property type="term" value="P:mitochondrial translation"/>
    <property type="evidence" value="ECO:0007669"/>
    <property type="project" value="TreeGrafter"/>
</dbReference>
<dbReference type="PANTHER" id="PTHR45782:SF4">
    <property type="entry name" value="MITOCHONDRIAL RIBOSOME-ASSOCIATED GTPASE 1"/>
    <property type="match status" value="1"/>
</dbReference>
<evidence type="ECO:0000313" key="4">
    <source>
        <dbReference type="EMBL" id="SIO73181.1"/>
    </source>
</evidence>
<feature type="domain" description="G" evidence="3">
    <location>
        <begin position="283"/>
        <end position="353"/>
    </location>
</feature>
<dbReference type="InterPro" id="IPR006073">
    <property type="entry name" value="GTP-bd"/>
</dbReference>
<organism evidence="4 5">
    <name type="scientific">Babesia microti (strain RI)</name>
    <dbReference type="NCBI Taxonomy" id="1133968"/>
    <lineage>
        <taxon>Eukaryota</taxon>
        <taxon>Sar</taxon>
        <taxon>Alveolata</taxon>
        <taxon>Apicomplexa</taxon>
        <taxon>Aconoidasida</taxon>
        <taxon>Piroplasmida</taxon>
        <taxon>Babesiidae</taxon>
        <taxon>Babesia</taxon>
    </lineage>
</organism>
<reference evidence="4 5" key="2">
    <citation type="journal article" date="2013" name="PLoS ONE">
        <title>Whole genome mapping and re-organization of the nuclear and mitochondrial genomes of Babesia microti isolates.</title>
        <authorList>
            <person name="Cornillot E."/>
            <person name="Dassouli A."/>
            <person name="Garg A."/>
            <person name="Pachikara N."/>
            <person name="Randazzo S."/>
            <person name="Depoix D."/>
            <person name="Carcy B."/>
            <person name="Delbecq S."/>
            <person name="Frutos R."/>
            <person name="Silva J.C."/>
            <person name="Sutton R."/>
            <person name="Krause P.J."/>
            <person name="Mamoun C.B."/>
        </authorList>
    </citation>
    <scope>NUCLEOTIDE SEQUENCE [LARGE SCALE GENOMIC DNA]</scope>
    <source>
        <strain evidence="4 5">RI</strain>
    </source>
</reference>
<dbReference type="InterPro" id="IPR027417">
    <property type="entry name" value="P-loop_NTPase"/>
</dbReference>
<keyword evidence="5" id="KW-1185">Reference proteome</keyword>
<evidence type="ECO:0000256" key="1">
    <source>
        <dbReference type="ARBA" id="ARBA00022741"/>
    </source>
</evidence>
<dbReference type="SUPFAM" id="SSF52540">
    <property type="entry name" value="P-loop containing nucleoside triphosphate hydrolases"/>
    <property type="match status" value="1"/>
</dbReference>
<protein>
    <submittedName>
        <fullName evidence="4">Ribosome biogenesis GTPase A</fullName>
    </submittedName>
</protein>
<dbReference type="VEuPathDB" id="PiroplasmaDB:BMR1_01G00535"/>
<dbReference type="Gene3D" id="3.40.50.300">
    <property type="entry name" value="P-loop containing nucleotide triphosphate hydrolases"/>
    <property type="match status" value="1"/>
</dbReference>
<dbReference type="KEGG" id="bmic:BMR1_01G00535"/>
<dbReference type="Pfam" id="PF01926">
    <property type="entry name" value="MMR_HSR1"/>
    <property type="match status" value="1"/>
</dbReference>
<dbReference type="GeneID" id="24423188"/>
<reference evidence="4 5" key="3">
    <citation type="journal article" date="2016" name="Sci. Rep.">
        <title>Genome-wide diversity and gene expression profiling of Babesia microti isolates identify polymorphic genes that mediate host-pathogen interactions.</title>
        <authorList>
            <person name="Silva J.C."/>
            <person name="Cornillot E."/>
            <person name="McCracken C."/>
            <person name="Usmani-Brown S."/>
            <person name="Dwivedi A."/>
            <person name="Ifeonu O.O."/>
            <person name="Crabtree J."/>
            <person name="Gotia H.T."/>
            <person name="Virji A.Z."/>
            <person name="Reynes C."/>
            <person name="Colinge J."/>
            <person name="Kumar V."/>
            <person name="Lawres L."/>
            <person name="Pazzi J.E."/>
            <person name="Pablo J.V."/>
            <person name="Hung C."/>
            <person name="Brancato J."/>
            <person name="Kumari P."/>
            <person name="Orvis J."/>
            <person name="Tretina K."/>
            <person name="Chibucos M."/>
            <person name="Ott S."/>
            <person name="Sadzewicz L."/>
            <person name="Sengamalay N."/>
            <person name="Shetty A.C."/>
            <person name="Su Q."/>
            <person name="Tallon L."/>
            <person name="Fraser C.M."/>
            <person name="Frutos R."/>
            <person name="Molina D.M."/>
            <person name="Krause P.J."/>
            <person name="Ben Mamoun C."/>
        </authorList>
    </citation>
    <scope>NUCLEOTIDE SEQUENCE [LARGE SCALE GENOMIC DNA]</scope>
    <source>
        <strain evidence="4 5">RI</strain>
    </source>
</reference>
<dbReference type="GO" id="GO:0005739">
    <property type="term" value="C:mitochondrion"/>
    <property type="evidence" value="ECO:0007669"/>
    <property type="project" value="TreeGrafter"/>
</dbReference>
<dbReference type="Proteomes" id="UP000002899">
    <property type="component" value="Chromosome I"/>
</dbReference>
<evidence type="ECO:0000313" key="5">
    <source>
        <dbReference type="Proteomes" id="UP000002899"/>
    </source>
</evidence>
<proteinExistence type="predicted"/>
<accession>A0A1N6LWD1</accession>